<comment type="caution">
    <text evidence="1">The sequence shown here is derived from an EMBL/GenBank/DDBJ whole genome shotgun (WGS) entry which is preliminary data.</text>
</comment>
<evidence type="ECO:0000313" key="1">
    <source>
        <dbReference type="EMBL" id="GBM44963.1"/>
    </source>
</evidence>
<protein>
    <submittedName>
        <fullName evidence="1">Uncharacterized protein</fullName>
    </submittedName>
</protein>
<dbReference type="AlphaFoldDB" id="A0A4Y2FUL1"/>
<evidence type="ECO:0000313" key="2">
    <source>
        <dbReference type="Proteomes" id="UP000499080"/>
    </source>
</evidence>
<organism evidence="1 2">
    <name type="scientific">Araneus ventricosus</name>
    <name type="common">Orbweaver spider</name>
    <name type="synonym">Epeira ventricosa</name>
    <dbReference type="NCBI Taxonomy" id="182803"/>
    <lineage>
        <taxon>Eukaryota</taxon>
        <taxon>Metazoa</taxon>
        <taxon>Ecdysozoa</taxon>
        <taxon>Arthropoda</taxon>
        <taxon>Chelicerata</taxon>
        <taxon>Arachnida</taxon>
        <taxon>Araneae</taxon>
        <taxon>Araneomorphae</taxon>
        <taxon>Entelegynae</taxon>
        <taxon>Araneoidea</taxon>
        <taxon>Araneidae</taxon>
        <taxon>Araneus</taxon>
    </lineage>
</organism>
<dbReference type="EMBL" id="BGPR01097278">
    <property type="protein sequence ID" value="GBM44963.1"/>
    <property type="molecule type" value="Genomic_DNA"/>
</dbReference>
<reference evidence="1 2" key="1">
    <citation type="journal article" date="2019" name="Sci. Rep.">
        <title>Orb-weaving spider Araneus ventricosus genome elucidates the spidroin gene catalogue.</title>
        <authorList>
            <person name="Kono N."/>
            <person name="Nakamura H."/>
            <person name="Ohtoshi R."/>
            <person name="Moran D.A.P."/>
            <person name="Shinohara A."/>
            <person name="Yoshida Y."/>
            <person name="Fujiwara M."/>
            <person name="Mori M."/>
            <person name="Tomita M."/>
            <person name="Arakawa K."/>
        </authorList>
    </citation>
    <scope>NUCLEOTIDE SEQUENCE [LARGE SCALE GENOMIC DNA]</scope>
</reference>
<sequence>MSRNFEIWKDFKGYLGQQSVLSGILTDFKGYLGQQSVLSGILTDFKGYLGQQSVLSGILTDFKGYLGQQSVLSRFTYSHDARNCMSRAVIRIARTLIKRGGHQALRNSCSHLS</sequence>
<proteinExistence type="predicted"/>
<dbReference type="Proteomes" id="UP000499080">
    <property type="component" value="Unassembled WGS sequence"/>
</dbReference>
<gene>
    <name evidence="1" type="ORF">AVEN_12035_1</name>
</gene>
<accession>A0A4Y2FUL1</accession>
<name>A0A4Y2FUL1_ARAVE</name>
<keyword evidence="2" id="KW-1185">Reference proteome</keyword>